<comment type="caution">
    <text evidence="2">The sequence shown here is derived from an EMBL/GenBank/DDBJ whole genome shotgun (WGS) entry which is preliminary data.</text>
</comment>
<keyword evidence="1" id="KW-0812">Transmembrane</keyword>
<feature type="transmembrane region" description="Helical" evidence="1">
    <location>
        <begin position="61"/>
        <end position="81"/>
    </location>
</feature>
<sequence length="473" mass="51380">MGTYDEFPKDGVIVAVEKDLRKQIQDTMAQACRGKGFSQECHDALVPLLYKTDLAAHTKRFVVIGGTAVISLVMAVIALVYEMGRVANTDVPSNIKLNNNDLVQIQSMSGASTIAAVAAEPSAKPYTVALQPSATTTSPNVITIETLQASKDGHNAGDVVYRLFQVTADRIGDFPTMTGGQEAQKTCQGQTLRRADTVEACIQSIERLAMNLANDGPDNLLPVAQQNVPVRPAPGQHVAVGVANLTAEGVPLIVPLYRVVYEHAPRRPNFDLPFSPLALATSAAAIAITTLWVLYIPQSLTEVWIDGEKILVDLNEDKLSCPKNILCAADECLGQAESKSTIGQPYCKKYEWLEELIKRAAMPPFEPKCDGGEQKLIDASKKFGPWVETVCKDHQTLDTSFDVMKNDIEIDSGWSSQLNFDKKGGAKCLLSCSEFFMTFADAGTCISDTGISKTGSIESDCEKAYYVTYHRTE</sequence>
<organism evidence="2 3">
    <name type="scientific">Setomelanomma holmii</name>
    <dbReference type="NCBI Taxonomy" id="210430"/>
    <lineage>
        <taxon>Eukaryota</taxon>
        <taxon>Fungi</taxon>
        <taxon>Dikarya</taxon>
        <taxon>Ascomycota</taxon>
        <taxon>Pezizomycotina</taxon>
        <taxon>Dothideomycetes</taxon>
        <taxon>Pleosporomycetidae</taxon>
        <taxon>Pleosporales</taxon>
        <taxon>Pleosporineae</taxon>
        <taxon>Phaeosphaeriaceae</taxon>
        <taxon>Setomelanomma</taxon>
    </lineage>
</organism>
<evidence type="ECO:0000313" key="2">
    <source>
        <dbReference type="EMBL" id="KAF2023189.1"/>
    </source>
</evidence>
<dbReference type="Proteomes" id="UP000799777">
    <property type="component" value="Unassembled WGS sequence"/>
</dbReference>
<protein>
    <submittedName>
        <fullName evidence="2">Uncharacterized protein</fullName>
    </submittedName>
</protein>
<evidence type="ECO:0000256" key="1">
    <source>
        <dbReference type="SAM" id="Phobius"/>
    </source>
</evidence>
<dbReference type="EMBL" id="ML978370">
    <property type="protein sequence ID" value="KAF2023189.1"/>
    <property type="molecule type" value="Genomic_DNA"/>
</dbReference>
<keyword evidence="1" id="KW-0472">Membrane</keyword>
<keyword evidence="3" id="KW-1185">Reference proteome</keyword>
<accession>A0A9P4LGH6</accession>
<evidence type="ECO:0000313" key="3">
    <source>
        <dbReference type="Proteomes" id="UP000799777"/>
    </source>
</evidence>
<proteinExistence type="predicted"/>
<dbReference type="AlphaFoldDB" id="A0A9P4LGH6"/>
<dbReference type="OrthoDB" id="3793221at2759"/>
<reference evidence="2" key="1">
    <citation type="journal article" date="2020" name="Stud. Mycol.">
        <title>101 Dothideomycetes genomes: a test case for predicting lifestyles and emergence of pathogens.</title>
        <authorList>
            <person name="Haridas S."/>
            <person name="Albert R."/>
            <person name="Binder M."/>
            <person name="Bloem J."/>
            <person name="Labutti K."/>
            <person name="Salamov A."/>
            <person name="Andreopoulos B."/>
            <person name="Baker S."/>
            <person name="Barry K."/>
            <person name="Bills G."/>
            <person name="Bluhm B."/>
            <person name="Cannon C."/>
            <person name="Castanera R."/>
            <person name="Culley D."/>
            <person name="Daum C."/>
            <person name="Ezra D."/>
            <person name="Gonzalez J."/>
            <person name="Henrissat B."/>
            <person name="Kuo A."/>
            <person name="Liang C."/>
            <person name="Lipzen A."/>
            <person name="Lutzoni F."/>
            <person name="Magnuson J."/>
            <person name="Mondo S."/>
            <person name="Nolan M."/>
            <person name="Ohm R."/>
            <person name="Pangilinan J."/>
            <person name="Park H.-J."/>
            <person name="Ramirez L."/>
            <person name="Alfaro M."/>
            <person name="Sun H."/>
            <person name="Tritt A."/>
            <person name="Yoshinaga Y."/>
            <person name="Zwiers L.-H."/>
            <person name="Turgeon B."/>
            <person name="Goodwin S."/>
            <person name="Spatafora J."/>
            <person name="Crous P."/>
            <person name="Grigoriev I."/>
        </authorList>
    </citation>
    <scope>NUCLEOTIDE SEQUENCE</scope>
    <source>
        <strain evidence="2">CBS 110217</strain>
    </source>
</reference>
<keyword evidence="1" id="KW-1133">Transmembrane helix</keyword>
<name>A0A9P4LGH6_9PLEO</name>
<gene>
    <name evidence="2" type="ORF">EK21DRAFT_118998</name>
</gene>